<feature type="transmembrane region" description="Helical" evidence="5">
    <location>
        <begin position="63"/>
        <end position="84"/>
    </location>
</feature>
<gene>
    <name evidence="7" type="ORF">PH7735_02967</name>
</gene>
<keyword evidence="8" id="KW-1185">Reference proteome</keyword>
<dbReference type="Proteomes" id="UP000051870">
    <property type="component" value="Unassembled WGS sequence"/>
</dbReference>
<dbReference type="GO" id="GO:0016020">
    <property type="term" value="C:membrane"/>
    <property type="evidence" value="ECO:0007669"/>
    <property type="project" value="UniProtKB-SubCell"/>
</dbReference>
<dbReference type="InterPro" id="IPR009915">
    <property type="entry name" value="NnrU_dom"/>
</dbReference>
<evidence type="ECO:0000313" key="8">
    <source>
        <dbReference type="Proteomes" id="UP000051870"/>
    </source>
</evidence>
<keyword evidence="3 5" id="KW-1133">Transmembrane helix</keyword>
<feature type="transmembrane region" description="Helical" evidence="5">
    <location>
        <begin position="104"/>
        <end position="135"/>
    </location>
</feature>
<dbReference type="GeneID" id="83881959"/>
<evidence type="ECO:0000259" key="6">
    <source>
        <dbReference type="Pfam" id="PF07298"/>
    </source>
</evidence>
<dbReference type="RefSeq" id="WP_058312125.1">
    <property type="nucleotide sequence ID" value="NZ_CYTW01000003.1"/>
</dbReference>
<feature type="transmembrane region" description="Helical" evidence="5">
    <location>
        <begin position="156"/>
        <end position="175"/>
    </location>
</feature>
<dbReference type="AlphaFoldDB" id="A0A0P1ICX1"/>
<feature type="domain" description="NnrU" evidence="6">
    <location>
        <begin position="3"/>
        <end position="176"/>
    </location>
</feature>
<reference evidence="8" key="1">
    <citation type="submission" date="2015-09" db="EMBL/GenBank/DDBJ databases">
        <authorList>
            <person name="Rodrigo-Torres Lidia"/>
            <person name="Arahal R.David."/>
        </authorList>
    </citation>
    <scope>NUCLEOTIDE SEQUENCE [LARGE SCALE GENOMIC DNA]</scope>
    <source>
        <strain evidence="8">CECT 7735</strain>
    </source>
</reference>
<accession>A0A0P1ICX1</accession>
<evidence type="ECO:0000256" key="3">
    <source>
        <dbReference type="ARBA" id="ARBA00022989"/>
    </source>
</evidence>
<protein>
    <submittedName>
        <fullName evidence="7">Putative membrane protein</fullName>
    </submittedName>
</protein>
<keyword evidence="4 5" id="KW-0472">Membrane</keyword>
<organism evidence="7 8">
    <name type="scientific">Shimia thalassica</name>
    <dbReference type="NCBI Taxonomy" id="1715693"/>
    <lineage>
        <taxon>Bacteria</taxon>
        <taxon>Pseudomonadati</taxon>
        <taxon>Pseudomonadota</taxon>
        <taxon>Alphaproteobacteria</taxon>
        <taxon>Rhodobacterales</taxon>
        <taxon>Roseobacteraceae</taxon>
    </lineage>
</organism>
<dbReference type="STRING" id="1715693.PH7735_02967"/>
<evidence type="ECO:0000256" key="2">
    <source>
        <dbReference type="ARBA" id="ARBA00022692"/>
    </source>
</evidence>
<dbReference type="Pfam" id="PF07298">
    <property type="entry name" value="NnrU"/>
    <property type="match status" value="1"/>
</dbReference>
<sequence>MILLVLGVLLWAGAHFFKRLMPDARAKMGDAGKGAVTVALVISIVLMVIGYRSAEVIDLWIAPGWMVHVNNFLVLVAIFMMSPAPKKGKTLNGMRHPMLAGFRAWAFAHILVNGDVASLILFGGLFVWALLEVVIINKSEPEWTPGPAGSYAKDGMFLVASLVLMAVIGYIHYWVGPWPYPV</sequence>
<name>A0A0P1ICX1_9RHOB</name>
<comment type="subcellular location">
    <subcellularLocation>
        <location evidence="1">Membrane</location>
        <topology evidence="1">Multi-pass membrane protein</topology>
    </subcellularLocation>
</comment>
<evidence type="ECO:0000256" key="5">
    <source>
        <dbReference type="SAM" id="Phobius"/>
    </source>
</evidence>
<feature type="transmembrane region" description="Helical" evidence="5">
    <location>
        <begin position="32"/>
        <end position="51"/>
    </location>
</feature>
<proteinExistence type="predicted"/>
<evidence type="ECO:0000313" key="7">
    <source>
        <dbReference type="EMBL" id="CUK05932.1"/>
    </source>
</evidence>
<evidence type="ECO:0000256" key="1">
    <source>
        <dbReference type="ARBA" id="ARBA00004141"/>
    </source>
</evidence>
<evidence type="ECO:0000256" key="4">
    <source>
        <dbReference type="ARBA" id="ARBA00023136"/>
    </source>
</evidence>
<keyword evidence="2 5" id="KW-0812">Transmembrane</keyword>
<dbReference type="EMBL" id="CYTW01000003">
    <property type="protein sequence ID" value="CUK05932.1"/>
    <property type="molecule type" value="Genomic_DNA"/>
</dbReference>